<evidence type="ECO:0000313" key="2">
    <source>
        <dbReference type="EMBL" id="TIA85757.1"/>
    </source>
</evidence>
<comment type="caution">
    <text evidence="2">The sequence shown here is derived from an EMBL/GenBank/DDBJ whole genome shotgun (WGS) entry which is preliminary data.</text>
</comment>
<proteinExistence type="predicted"/>
<dbReference type="AlphaFoldDB" id="A0A4T0FCC2"/>
<protein>
    <submittedName>
        <fullName evidence="2">Uncharacterized protein</fullName>
    </submittedName>
</protein>
<gene>
    <name evidence="2" type="ORF">E3P99_03904</name>
</gene>
<dbReference type="Proteomes" id="UP000310189">
    <property type="component" value="Unassembled WGS sequence"/>
</dbReference>
<dbReference type="OrthoDB" id="66546at2759"/>
<name>A0A4T0FCC2_9BASI</name>
<reference evidence="2 3" key="1">
    <citation type="submission" date="2019-03" db="EMBL/GenBank/DDBJ databases">
        <title>Sequencing 23 genomes of Wallemia ichthyophaga.</title>
        <authorList>
            <person name="Gostincar C."/>
        </authorList>
    </citation>
    <scope>NUCLEOTIDE SEQUENCE [LARGE SCALE GENOMIC DNA]</scope>
    <source>
        <strain evidence="2 3">EXF-5753</strain>
    </source>
</reference>
<dbReference type="EMBL" id="SPNW01000099">
    <property type="protein sequence ID" value="TIA85757.1"/>
    <property type="molecule type" value="Genomic_DNA"/>
</dbReference>
<sequence>MGRKGIAKEENIKKLLHTLNEHQPSTIKTVARRLNENTLNSRPIPAEIGSKIDEIYDKYRVTGFDETAAVIRRVLSNVKDILDAVDSERQEDILMSLWFVILLSRKSNAQSEQRAAELNKLAANPLKKPSEMTWFTILSEDPLEGDHWREDDYAQSDNLSEWTDSGDEAG</sequence>
<organism evidence="2 3">
    <name type="scientific">Wallemia hederae</name>
    <dbReference type="NCBI Taxonomy" id="1540922"/>
    <lineage>
        <taxon>Eukaryota</taxon>
        <taxon>Fungi</taxon>
        <taxon>Dikarya</taxon>
        <taxon>Basidiomycota</taxon>
        <taxon>Wallemiomycotina</taxon>
        <taxon>Wallemiomycetes</taxon>
        <taxon>Wallemiales</taxon>
        <taxon>Wallemiaceae</taxon>
        <taxon>Wallemia</taxon>
    </lineage>
</organism>
<feature type="region of interest" description="Disordered" evidence="1">
    <location>
        <begin position="146"/>
        <end position="170"/>
    </location>
</feature>
<accession>A0A4T0FCC2</accession>
<evidence type="ECO:0000256" key="1">
    <source>
        <dbReference type="SAM" id="MobiDB-lite"/>
    </source>
</evidence>
<keyword evidence="3" id="KW-1185">Reference proteome</keyword>
<evidence type="ECO:0000313" key="3">
    <source>
        <dbReference type="Proteomes" id="UP000310189"/>
    </source>
</evidence>